<proteinExistence type="predicted"/>
<dbReference type="SUPFAM" id="SSF55729">
    <property type="entry name" value="Acyl-CoA N-acyltransferases (Nat)"/>
    <property type="match status" value="1"/>
</dbReference>
<dbReference type="InterPro" id="IPR000182">
    <property type="entry name" value="GNAT_dom"/>
</dbReference>
<protein>
    <submittedName>
        <fullName evidence="2">Acetyltransferase</fullName>
    </submittedName>
</protein>
<dbReference type="EMBL" id="CP003362">
    <property type="protein sequence ID" value="AGB50595.1"/>
    <property type="molecule type" value="Genomic_DNA"/>
</dbReference>
<keyword evidence="2" id="KW-0808">Transferase</keyword>
<keyword evidence="3" id="KW-1185">Reference proteome</keyword>
<dbReference type="RefSeq" id="WP_015325760.1">
    <property type="nucleotide sequence ID" value="NC_019977.1"/>
</dbReference>
<feature type="domain" description="N-acetyltransferase" evidence="1">
    <location>
        <begin position="2"/>
        <end position="159"/>
    </location>
</feature>
<dbReference type="InterPro" id="IPR016181">
    <property type="entry name" value="Acyl_CoA_acyltransferase"/>
</dbReference>
<dbReference type="Pfam" id="PF00583">
    <property type="entry name" value="Acetyltransf_1"/>
    <property type="match status" value="1"/>
</dbReference>
<dbReference type="Proteomes" id="UP000010866">
    <property type="component" value="Chromosome"/>
</dbReference>
<dbReference type="AlphaFoldDB" id="L0L0W5"/>
<dbReference type="GO" id="GO:0016747">
    <property type="term" value="F:acyltransferase activity, transferring groups other than amino-acyl groups"/>
    <property type="evidence" value="ECO:0007669"/>
    <property type="project" value="InterPro"/>
</dbReference>
<gene>
    <name evidence="2" type="ordered locus">Metho_2454</name>
</gene>
<dbReference type="CDD" id="cd04301">
    <property type="entry name" value="NAT_SF"/>
    <property type="match status" value="1"/>
</dbReference>
<dbReference type="HOGENOM" id="CLU_755695_0_0_2"/>
<dbReference type="OrthoDB" id="299799at2157"/>
<accession>L0L0W5</accession>
<organism evidence="2 3">
    <name type="scientific">Methanomethylovorans hollandica (strain DSM 15978 / NBRC 107637 / DMS1)</name>
    <dbReference type="NCBI Taxonomy" id="867904"/>
    <lineage>
        <taxon>Archaea</taxon>
        <taxon>Methanobacteriati</taxon>
        <taxon>Methanobacteriota</taxon>
        <taxon>Stenosarchaea group</taxon>
        <taxon>Methanomicrobia</taxon>
        <taxon>Methanosarcinales</taxon>
        <taxon>Methanosarcinaceae</taxon>
        <taxon>Methanomethylovorans</taxon>
    </lineage>
</organism>
<evidence type="ECO:0000313" key="3">
    <source>
        <dbReference type="Proteomes" id="UP000010866"/>
    </source>
</evidence>
<dbReference type="Gene3D" id="3.40.630.30">
    <property type="match status" value="1"/>
</dbReference>
<dbReference type="STRING" id="867904.Metho_2454"/>
<dbReference type="PROSITE" id="PS51186">
    <property type="entry name" value="GNAT"/>
    <property type="match status" value="1"/>
</dbReference>
<dbReference type="KEGG" id="mhz:Metho_2454"/>
<evidence type="ECO:0000313" key="2">
    <source>
        <dbReference type="EMBL" id="AGB50595.1"/>
    </source>
</evidence>
<dbReference type="PANTHER" id="PTHR43072:SF60">
    <property type="entry name" value="L-2,4-DIAMINOBUTYRIC ACID ACETYLTRANSFERASE"/>
    <property type="match status" value="1"/>
</dbReference>
<sequence>MARIRPFIPSDNNVLLNIEKLSPHGNDKLAMVANLSPDITVRYELYDNWKIMVAEEQEQIAGYVGWTVKDGPLGPYIYLTEVTVDPGFRRKGIATQLIREMEKHAEEIKSSHIYCHIYGPNEPYRKLVEKMGYIREKEIIICEMSTAKKSRTENKYSLDRVDKSDLPAAVELINQYYAGRTHFIPFTPVTFREYANRILGYGIENLIIAKHNGSIVACGGFWDTAVLAEMAYTREPLLWKLAASMKGSLHHFIHIPLIPKEGEYFKFRNIVDHAFKPGYADAMQEIFEHCSSIMYETKCDFFGTFLDPTDPLFELLKDFRPHLEAEYIYAKPISQKLPDFSKFYVDCRDTIL</sequence>
<evidence type="ECO:0000259" key="1">
    <source>
        <dbReference type="PROSITE" id="PS51186"/>
    </source>
</evidence>
<reference evidence="3" key="1">
    <citation type="submission" date="2012-02" db="EMBL/GenBank/DDBJ databases">
        <title>Complete sequence of chromosome of Methanomethylovorans hollandica DSM 15978.</title>
        <authorList>
            <person name="Lucas S."/>
            <person name="Copeland A."/>
            <person name="Lapidus A."/>
            <person name="Glavina del Rio T."/>
            <person name="Dalin E."/>
            <person name="Tice H."/>
            <person name="Bruce D."/>
            <person name="Goodwin L."/>
            <person name="Pitluck S."/>
            <person name="Peters L."/>
            <person name="Mikhailova N."/>
            <person name="Held B."/>
            <person name="Kyrpides N."/>
            <person name="Mavromatis K."/>
            <person name="Ivanova N."/>
            <person name="Brettin T."/>
            <person name="Detter J.C."/>
            <person name="Han C."/>
            <person name="Larimer F."/>
            <person name="Land M."/>
            <person name="Hauser L."/>
            <person name="Markowitz V."/>
            <person name="Cheng J.-F."/>
            <person name="Hugenholtz P."/>
            <person name="Woyke T."/>
            <person name="Wu D."/>
            <person name="Spring S."/>
            <person name="Schroeder M."/>
            <person name="Brambilla E."/>
            <person name="Klenk H.-P."/>
            <person name="Eisen J.A."/>
        </authorList>
    </citation>
    <scope>NUCLEOTIDE SEQUENCE [LARGE SCALE GENOMIC DNA]</scope>
    <source>
        <strain evidence="3">DSM 15978 / NBRC 107637 / DMS1</strain>
    </source>
</reference>
<name>L0L0W5_METHD</name>
<dbReference type="PANTHER" id="PTHR43072">
    <property type="entry name" value="N-ACETYLTRANSFERASE"/>
    <property type="match status" value="1"/>
</dbReference>
<dbReference type="GeneID" id="14408533"/>